<gene>
    <name evidence="4" type="ORF">L21TH_1411</name>
</gene>
<dbReference type="PROSITE" id="PS51257">
    <property type="entry name" value="PROKAR_LIPOPROTEIN"/>
    <property type="match status" value="1"/>
</dbReference>
<name>R1ATU4_9FIRM</name>
<dbReference type="InterPro" id="IPR034015">
    <property type="entry name" value="M1_LTA4H"/>
</dbReference>
<dbReference type="eggNOG" id="COG0308">
    <property type="taxonomic scope" value="Bacteria"/>
</dbReference>
<keyword evidence="4" id="KW-0645">Protease</keyword>
<evidence type="ECO:0000256" key="2">
    <source>
        <dbReference type="PIRSR" id="PIRSR634015-3"/>
    </source>
</evidence>
<dbReference type="InterPro" id="IPR027268">
    <property type="entry name" value="Peptidase_M4/M1_CTD_sf"/>
</dbReference>
<dbReference type="GO" id="GO:0008237">
    <property type="term" value="F:metallopeptidase activity"/>
    <property type="evidence" value="ECO:0007669"/>
    <property type="project" value="InterPro"/>
</dbReference>
<dbReference type="Pfam" id="PF01433">
    <property type="entry name" value="Peptidase_M1"/>
    <property type="match status" value="1"/>
</dbReference>
<proteinExistence type="predicted"/>
<dbReference type="CDD" id="cd09604">
    <property type="entry name" value="M1_APN_like"/>
    <property type="match status" value="1"/>
</dbReference>
<dbReference type="EMBL" id="ARZA01000146">
    <property type="protein sequence ID" value="EOD00538.1"/>
    <property type="molecule type" value="Genomic_DNA"/>
</dbReference>
<dbReference type="InterPro" id="IPR014782">
    <property type="entry name" value="Peptidase_M1_dom"/>
</dbReference>
<comment type="cofactor">
    <cofactor evidence="2">
        <name>Zn(2+)</name>
        <dbReference type="ChEBI" id="CHEBI:29105"/>
    </cofactor>
    <text evidence="2">Binds 1 zinc ion per subunit.</text>
</comment>
<dbReference type="GO" id="GO:0004177">
    <property type="term" value="F:aminopeptidase activity"/>
    <property type="evidence" value="ECO:0007669"/>
    <property type="project" value="UniProtKB-KW"/>
</dbReference>
<keyword evidence="2" id="KW-0479">Metal-binding</keyword>
<dbReference type="AlphaFoldDB" id="R1ATU4"/>
<evidence type="ECO:0000256" key="1">
    <source>
        <dbReference type="PIRSR" id="PIRSR634015-1"/>
    </source>
</evidence>
<feature type="domain" description="Peptidase M1 membrane alanine aminopeptidase" evidence="3">
    <location>
        <begin position="315"/>
        <end position="522"/>
    </location>
</feature>
<keyword evidence="4" id="KW-0378">Hydrolase</keyword>
<dbReference type="STRING" id="1304284.L21TH_1411"/>
<dbReference type="Gene3D" id="1.10.390.10">
    <property type="entry name" value="Neutral Protease Domain 2"/>
    <property type="match status" value="1"/>
</dbReference>
<dbReference type="Proteomes" id="UP000013378">
    <property type="component" value="Unassembled WGS sequence"/>
</dbReference>
<accession>R1ATU4</accession>
<dbReference type="PANTHER" id="PTHR45726:SF3">
    <property type="entry name" value="LEUKOTRIENE A-4 HYDROLASE"/>
    <property type="match status" value="1"/>
</dbReference>
<organism evidence="4 5">
    <name type="scientific">Caldisalinibacter kiritimatiensis</name>
    <dbReference type="NCBI Taxonomy" id="1304284"/>
    <lineage>
        <taxon>Bacteria</taxon>
        <taxon>Bacillati</taxon>
        <taxon>Bacillota</taxon>
        <taxon>Tissierellia</taxon>
        <taxon>Tissierellales</taxon>
        <taxon>Thermohalobacteraceae</taxon>
        <taxon>Caldisalinibacter</taxon>
    </lineage>
</organism>
<feature type="active site" description="Proton acceptor" evidence="1">
    <location>
        <position position="378"/>
    </location>
</feature>
<evidence type="ECO:0000313" key="4">
    <source>
        <dbReference type="EMBL" id="EOD00538.1"/>
    </source>
</evidence>
<dbReference type="OrthoDB" id="9814383at2"/>
<protein>
    <submittedName>
        <fullName evidence="4">Aminopeptidase N</fullName>
    </submittedName>
</protein>
<dbReference type="GO" id="GO:0008270">
    <property type="term" value="F:zinc ion binding"/>
    <property type="evidence" value="ECO:0007669"/>
    <property type="project" value="InterPro"/>
</dbReference>
<dbReference type="RefSeq" id="WP_006312667.1">
    <property type="nucleotide sequence ID" value="NZ_ARZA01000146.1"/>
</dbReference>
<feature type="active site" description="Proton donor" evidence="1">
    <location>
        <position position="463"/>
    </location>
</feature>
<feature type="binding site" evidence="2">
    <location>
        <position position="381"/>
    </location>
    <ligand>
        <name>Zn(2+)</name>
        <dbReference type="ChEBI" id="CHEBI:29105"/>
        <note>catalytic</note>
    </ligand>
</feature>
<dbReference type="PANTHER" id="PTHR45726">
    <property type="entry name" value="LEUKOTRIENE A-4 HYDROLASE"/>
    <property type="match status" value="1"/>
</dbReference>
<comment type="caution">
    <text evidence="4">The sequence shown here is derived from an EMBL/GenBank/DDBJ whole genome shotgun (WGS) entry which is preliminary data.</text>
</comment>
<evidence type="ECO:0000259" key="3">
    <source>
        <dbReference type="Pfam" id="PF01433"/>
    </source>
</evidence>
<keyword evidence="4" id="KW-0031">Aminopeptidase</keyword>
<reference evidence="4 5" key="1">
    <citation type="journal article" date="2015" name="Geomicrobiol. J.">
        <title>Caldisalinibacter kiritimatiensis gen. nov., sp. nov., a moderately thermohalophilic thiosulfate-reducing bacterium from a hypersaline microbial mat.</title>
        <authorList>
            <person name="Ben Hania W."/>
            <person name="Joseph M."/>
            <person name="Fiebig A."/>
            <person name="Bunk B."/>
            <person name="Klenk H.-P."/>
            <person name="Fardeau M.-L."/>
            <person name="Spring S."/>
        </authorList>
    </citation>
    <scope>NUCLEOTIDE SEQUENCE [LARGE SCALE GENOMIC DNA]</scope>
    <source>
        <strain evidence="4 5">L21-TH-D2</strain>
    </source>
</reference>
<keyword evidence="5" id="KW-1185">Reference proteome</keyword>
<feature type="binding site" evidence="2">
    <location>
        <position position="377"/>
    </location>
    <ligand>
        <name>Zn(2+)</name>
        <dbReference type="ChEBI" id="CHEBI:29105"/>
        <note>catalytic</note>
    </ligand>
</feature>
<evidence type="ECO:0000313" key="5">
    <source>
        <dbReference type="Proteomes" id="UP000013378"/>
    </source>
</evidence>
<keyword evidence="2" id="KW-0862">Zinc</keyword>
<dbReference type="SUPFAM" id="SSF55486">
    <property type="entry name" value="Metalloproteases ('zincins'), catalytic domain"/>
    <property type="match status" value="1"/>
</dbReference>
<feature type="binding site" evidence="2">
    <location>
        <position position="400"/>
    </location>
    <ligand>
        <name>Zn(2+)</name>
        <dbReference type="ChEBI" id="CHEBI:29105"/>
        <note>catalytic</note>
    </ligand>
</feature>
<sequence length="526" mass="60570">MINIFKRKISLLLIIIISITLVIGCNTVENTKHPQQQENQINKANEVSDISTAKTDATLLVQDYNNLEFEKLNKYIIEVDFNPKDKSYAAKQKVIYVNNEDVKLGAVYFHLYPNAFKSKETAPFLFDDFSSAYPYGFKPGYIDIKSISLDGKDIDNYVIEGLGDTILKVPLKTSLQPGEKVEIDMEYTVVMPPAQDRFGYGDKTFNLGNWYPIAAVYDDEGWNLDPYYSVGDPFYSDISNYEVTIKAPKEIVVASSGKILSEDIKGNKKIWKIKADLMRDFAWVASKYFTMTSKDIDGTLVKVYFLEDNDKINEFAADVAYSSIEVFSDTFGKYPYTDYSVVATSFPSGMEYPGIVFIGEKYYNRFRKDYLEIVIAHETAHQWWYGVVGNDEVDEAWLDESITTYSEVVYADNKYGEDIGDNYYDNNIAAGYEYRKSMIQTNEVIVKSLSEFKNWTDYGALAYNKGAMFIHEIEKKYGEDTLYAILREYFDRYRFLNATTEDFISVCEEITGDEFDEMVDQWLYGR</sequence>